<accession>A0ABN9TLS3</accession>
<feature type="transmembrane region" description="Helical" evidence="1">
    <location>
        <begin position="31"/>
        <end position="49"/>
    </location>
</feature>
<keyword evidence="1" id="KW-1133">Transmembrane helix</keyword>
<gene>
    <name evidence="2" type="ORF">PCOR1329_LOCUS40300</name>
</gene>
<name>A0ABN9TLS3_9DINO</name>
<evidence type="ECO:0000313" key="3">
    <source>
        <dbReference type="Proteomes" id="UP001189429"/>
    </source>
</evidence>
<reference evidence="2" key="1">
    <citation type="submission" date="2023-10" db="EMBL/GenBank/DDBJ databases">
        <authorList>
            <person name="Chen Y."/>
            <person name="Shah S."/>
            <person name="Dougan E. K."/>
            <person name="Thang M."/>
            <person name="Chan C."/>
        </authorList>
    </citation>
    <scope>NUCLEOTIDE SEQUENCE [LARGE SCALE GENOMIC DNA]</scope>
</reference>
<evidence type="ECO:0000313" key="2">
    <source>
        <dbReference type="EMBL" id="CAK0846951.1"/>
    </source>
</evidence>
<keyword evidence="3" id="KW-1185">Reference proteome</keyword>
<protein>
    <submittedName>
        <fullName evidence="2">Uncharacterized protein</fullName>
    </submittedName>
</protein>
<keyword evidence="1" id="KW-0812">Transmembrane</keyword>
<sequence length="399" mass="44722">MGLRQRAAALLPRPQVFFPKSVIISNTGLAILYWSLLAACGTLYGLMFFSMKRYNVSQSTNGEVTVLPWRLQRSLAGIEASVAEDQSAKFCTDPGHYMYESSSILYNQITCATLCKRASRDTACMHPSEASILEGPAAVFVPTFYTNEIFGPTDGSTGMGHYFVPGVEDSEISFRHRLTVPEKTVNVVSLIKWIMTPFISPEHSSVSTEVTDDPVRRIRTVFLDKDGSVVRIFEPGEVVSMTVGEIMQSAIVDEFVDTVSKLSLDDHYVRVEEDIIADREHGRDNGPTARLTGTKFFVDLEYKNDGRCALDPTLPPVHEFPEFEGYLACMSIKADRSWTTLDRTSLVSDDGTQVNRRYHGLRVTFQQRGNFAFTDLVSIWEWISIFLIQLSQQRSSTSL</sequence>
<organism evidence="2 3">
    <name type="scientific">Prorocentrum cordatum</name>
    <dbReference type="NCBI Taxonomy" id="2364126"/>
    <lineage>
        <taxon>Eukaryota</taxon>
        <taxon>Sar</taxon>
        <taxon>Alveolata</taxon>
        <taxon>Dinophyceae</taxon>
        <taxon>Prorocentrales</taxon>
        <taxon>Prorocentraceae</taxon>
        <taxon>Prorocentrum</taxon>
    </lineage>
</organism>
<comment type="caution">
    <text evidence="2">The sequence shown here is derived from an EMBL/GenBank/DDBJ whole genome shotgun (WGS) entry which is preliminary data.</text>
</comment>
<evidence type="ECO:0000256" key="1">
    <source>
        <dbReference type="SAM" id="Phobius"/>
    </source>
</evidence>
<proteinExistence type="predicted"/>
<keyword evidence="1" id="KW-0472">Membrane</keyword>
<dbReference type="EMBL" id="CAUYUJ010014858">
    <property type="protein sequence ID" value="CAK0846951.1"/>
    <property type="molecule type" value="Genomic_DNA"/>
</dbReference>
<dbReference type="Proteomes" id="UP001189429">
    <property type="component" value="Unassembled WGS sequence"/>
</dbReference>